<evidence type="ECO:0000256" key="2">
    <source>
        <dbReference type="ARBA" id="ARBA00012251"/>
    </source>
</evidence>
<evidence type="ECO:0000256" key="1">
    <source>
        <dbReference type="ARBA" id="ARBA00001798"/>
    </source>
</evidence>
<feature type="compositionally biased region" description="Basic and acidic residues" evidence="10">
    <location>
        <begin position="400"/>
        <end position="411"/>
    </location>
</feature>
<dbReference type="CDD" id="cd22584">
    <property type="entry name" value="Rcat_RBR_unk"/>
    <property type="match status" value="1"/>
</dbReference>
<dbReference type="Proteomes" id="UP001270362">
    <property type="component" value="Unassembled WGS sequence"/>
</dbReference>
<feature type="domain" description="RING-type" evidence="11">
    <location>
        <begin position="496"/>
        <end position="541"/>
    </location>
</feature>
<protein>
    <recommendedName>
        <fullName evidence="2">RBR-type E3 ubiquitin transferase</fullName>
        <ecNumber evidence="2">2.3.2.31</ecNumber>
    </recommendedName>
</protein>
<feature type="compositionally biased region" description="Polar residues" evidence="10">
    <location>
        <begin position="263"/>
        <end position="287"/>
    </location>
</feature>
<name>A0AAE0X9G1_9PEZI</name>
<keyword evidence="8" id="KW-0862">Zinc</keyword>
<evidence type="ECO:0000259" key="11">
    <source>
        <dbReference type="PROSITE" id="PS50089"/>
    </source>
</evidence>
<evidence type="ECO:0000256" key="3">
    <source>
        <dbReference type="ARBA" id="ARBA00022679"/>
    </source>
</evidence>
<feature type="region of interest" description="Disordered" evidence="10">
    <location>
        <begin position="770"/>
        <end position="942"/>
    </location>
</feature>
<dbReference type="InterPro" id="IPR044066">
    <property type="entry name" value="TRIAD_supradom"/>
</dbReference>
<evidence type="ECO:0000259" key="12">
    <source>
        <dbReference type="PROSITE" id="PS51873"/>
    </source>
</evidence>
<accession>A0AAE0X9G1</accession>
<feature type="compositionally biased region" description="Acidic residues" evidence="10">
    <location>
        <begin position="128"/>
        <end position="149"/>
    </location>
</feature>
<feature type="domain" description="RING-type" evidence="12">
    <location>
        <begin position="492"/>
        <end position="689"/>
    </location>
</feature>
<proteinExistence type="predicted"/>
<organism evidence="13 14">
    <name type="scientific">Podospora appendiculata</name>
    <dbReference type="NCBI Taxonomy" id="314037"/>
    <lineage>
        <taxon>Eukaryota</taxon>
        <taxon>Fungi</taxon>
        <taxon>Dikarya</taxon>
        <taxon>Ascomycota</taxon>
        <taxon>Pezizomycotina</taxon>
        <taxon>Sordariomycetes</taxon>
        <taxon>Sordariomycetidae</taxon>
        <taxon>Sordariales</taxon>
        <taxon>Podosporaceae</taxon>
        <taxon>Podospora</taxon>
    </lineage>
</organism>
<reference evidence="13" key="2">
    <citation type="submission" date="2023-06" db="EMBL/GenBank/DDBJ databases">
        <authorList>
            <consortium name="Lawrence Berkeley National Laboratory"/>
            <person name="Haridas S."/>
            <person name="Hensen N."/>
            <person name="Bonometti L."/>
            <person name="Westerberg I."/>
            <person name="Brannstrom I.O."/>
            <person name="Guillou S."/>
            <person name="Cros-Aarteil S."/>
            <person name="Calhoun S."/>
            <person name="Kuo A."/>
            <person name="Mondo S."/>
            <person name="Pangilinan J."/>
            <person name="Riley R."/>
            <person name="Labutti K."/>
            <person name="Andreopoulos B."/>
            <person name="Lipzen A."/>
            <person name="Chen C."/>
            <person name="Yanf M."/>
            <person name="Daum C."/>
            <person name="Ng V."/>
            <person name="Clum A."/>
            <person name="Steindorff A."/>
            <person name="Ohm R."/>
            <person name="Martin F."/>
            <person name="Silar P."/>
            <person name="Natvig D."/>
            <person name="Lalanne C."/>
            <person name="Gautier V."/>
            <person name="Ament-Velasquez S.L."/>
            <person name="Kruys A."/>
            <person name="Hutchinson M.I."/>
            <person name="Powell A.J."/>
            <person name="Barry K."/>
            <person name="Miller A.N."/>
            <person name="Grigoriev I.V."/>
            <person name="Debuchy R."/>
            <person name="Gladieux P."/>
            <person name="Thoren M.H."/>
            <person name="Johannesson H."/>
        </authorList>
    </citation>
    <scope>NUCLEOTIDE SEQUENCE</scope>
    <source>
        <strain evidence="13">CBS 314.62</strain>
    </source>
</reference>
<reference evidence="13" key="1">
    <citation type="journal article" date="2023" name="Mol. Phylogenet. Evol.">
        <title>Genome-scale phylogeny and comparative genomics of the fungal order Sordariales.</title>
        <authorList>
            <person name="Hensen N."/>
            <person name="Bonometti L."/>
            <person name="Westerberg I."/>
            <person name="Brannstrom I.O."/>
            <person name="Guillou S."/>
            <person name="Cros-Aarteil S."/>
            <person name="Calhoun S."/>
            <person name="Haridas S."/>
            <person name="Kuo A."/>
            <person name="Mondo S."/>
            <person name="Pangilinan J."/>
            <person name="Riley R."/>
            <person name="LaButti K."/>
            <person name="Andreopoulos B."/>
            <person name="Lipzen A."/>
            <person name="Chen C."/>
            <person name="Yan M."/>
            <person name="Daum C."/>
            <person name="Ng V."/>
            <person name="Clum A."/>
            <person name="Steindorff A."/>
            <person name="Ohm R.A."/>
            <person name="Martin F."/>
            <person name="Silar P."/>
            <person name="Natvig D.O."/>
            <person name="Lalanne C."/>
            <person name="Gautier V."/>
            <person name="Ament-Velasquez S.L."/>
            <person name="Kruys A."/>
            <person name="Hutchinson M.I."/>
            <person name="Powell A.J."/>
            <person name="Barry K."/>
            <person name="Miller A.N."/>
            <person name="Grigoriev I.V."/>
            <person name="Debuchy R."/>
            <person name="Gladieux P."/>
            <person name="Hiltunen Thoren M."/>
            <person name="Johannesson H."/>
        </authorList>
    </citation>
    <scope>NUCLEOTIDE SEQUENCE</scope>
    <source>
        <strain evidence="13">CBS 314.62</strain>
    </source>
</reference>
<dbReference type="EMBL" id="JAULSO010000002">
    <property type="protein sequence ID" value="KAK3688521.1"/>
    <property type="molecule type" value="Genomic_DNA"/>
</dbReference>
<feature type="compositionally biased region" description="Basic and acidic residues" evidence="10">
    <location>
        <begin position="858"/>
        <end position="923"/>
    </location>
</feature>
<dbReference type="InterPro" id="IPR002867">
    <property type="entry name" value="IBR_dom"/>
</dbReference>
<dbReference type="SUPFAM" id="SSF57850">
    <property type="entry name" value="RING/U-box"/>
    <property type="match status" value="2"/>
</dbReference>
<feature type="compositionally biased region" description="Low complexity" evidence="10">
    <location>
        <begin position="180"/>
        <end position="191"/>
    </location>
</feature>
<evidence type="ECO:0000256" key="6">
    <source>
        <dbReference type="ARBA" id="ARBA00022771"/>
    </source>
</evidence>
<dbReference type="PROSITE" id="PS50089">
    <property type="entry name" value="ZF_RING_2"/>
    <property type="match status" value="1"/>
</dbReference>
<dbReference type="PROSITE" id="PS00518">
    <property type="entry name" value="ZF_RING_1"/>
    <property type="match status" value="1"/>
</dbReference>
<sequence length="1062" mass="120979">MASPDHVQGGPRTSARRKQKTKSNDWPRAREPLSHPPPHRGRHGNIEESFDDVRASLPHAHRRQQPLSSTATTTTTTTSTSTPTTSATNTPDRPSPSRSASMRVPNAPVPKAARAATISHHRRPICVYEEEDDEDEDDDDDDDDEEEELVIVGGQRQRSRSRHVESRRALSPDSSHPFRSRSQSQHVQSRRAFSPQSAHQLRSRSQSRHVESRRAFSPQSAHHLKSRTQSRATSPVSVHHLKSRTQSRATSPVSVHHLKSRTQSRAVSPVSTQHLKSRIQSRATSPVSVHHLRSRTQSRAASPQSAHPYRSTPESRRSPRTSASDSEDDESDTTASSGDERDLRPHEKALDAAPSTLRSLHERINRGQDVIYEEDAQRAASRYAPSQRERRSPSRHSSHRRDYYEQPRNEYRQASINDDQPRSRSKRVSSKKYYESDVYVSRPASSKKKSHTAGESYKASSQSVGSSNRRSTYLGNFFGSALQAPPAPTPGRLVPCIVCLDEERPINKTAKLKCGHRMCHPCLKRHFKLSISDPQTMPPKCCTADHIPLKHVEGLFDSDFKMLWNKKFAEYSSRNRIYCPCGEWVRPEDMRREHGHKYGKCGRCKTKICCACNGRWHYPRPCPRDEETNQFLEQAKREGWQRCHRCKHVVELKEGCNHMTCRCGAEFCMICGSKWKTCECPWFNFDSMESDPLEYATEHIPIPSATPRSNPFVAGSRYDPGLPSPPSPREFRTESEHPSASIVRPRPQSYEEEMLVRRLQERRDEKLARRMHSFGEYEGRGEDPDYGRDMDDHDPGNHPGQFAKDPYRRRPATVIVPSAPQPRMTHPPAVPPPPQSSFDPPTSGMEYGPSWARSRLHHSPERFSERAPERWSDSPPETRRHPSPERDRDRNVDRERRRAASVEKRRARSPDRRNTSLERRLVDRFNSGSRQGPPLPMGPVMGTMGMMTPVRATAPPPPPHPHSYPLTHGHPHPHPYQHPQMHPHAHSVSHPIGASVPMAPVPPPAPPLSRMNPMIEEDFFPTNRSTRSLEKQKQVVSSGRRDQEPKVWPTDYYYESVWDDDG</sequence>
<dbReference type="GO" id="GO:0008270">
    <property type="term" value="F:zinc ion binding"/>
    <property type="evidence" value="ECO:0007669"/>
    <property type="project" value="UniProtKB-KW"/>
</dbReference>
<evidence type="ECO:0000313" key="14">
    <source>
        <dbReference type="Proteomes" id="UP001270362"/>
    </source>
</evidence>
<feature type="compositionally biased region" description="Basic and acidic residues" evidence="10">
    <location>
        <begin position="22"/>
        <end position="33"/>
    </location>
</feature>
<feature type="compositionally biased region" description="Basic and acidic residues" evidence="10">
    <location>
        <begin position="338"/>
        <end position="350"/>
    </location>
</feature>
<dbReference type="EC" id="2.3.2.31" evidence="2"/>
<dbReference type="Gene3D" id="1.20.120.1750">
    <property type="match status" value="1"/>
</dbReference>
<evidence type="ECO:0000256" key="4">
    <source>
        <dbReference type="ARBA" id="ARBA00022723"/>
    </source>
</evidence>
<feature type="compositionally biased region" description="Basic and acidic residues" evidence="10">
    <location>
        <begin position="770"/>
        <end position="796"/>
    </location>
</feature>
<gene>
    <name evidence="13" type="ORF">B0T22DRAFT_156332</name>
</gene>
<keyword evidence="4" id="KW-0479">Metal-binding</keyword>
<keyword evidence="5" id="KW-0677">Repeat</keyword>
<keyword evidence="6 9" id="KW-0863">Zinc-finger</keyword>
<dbReference type="GO" id="GO:0061630">
    <property type="term" value="F:ubiquitin protein ligase activity"/>
    <property type="evidence" value="ECO:0007669"/>
    <property type="project" value="UniProtKB-EC"/>
</dbReference>
<comment type="catalytic activity">
    <reaction evidence="1">
        <text>[E2 ubiquitin-conjugating enzyme]-S-ubiquitinyl-L-cysteine + [acceptor protein]-L-lysine = [E2 ubiquitin-conjugating enzyme]-L-cysteine + [acceptor protein]-N(6)-ubiquitinyl-L-lysine.</text>
        <dbReference type="EC" id="2.3.2.31"/>
    </reaction>
</comment>
<keyword evidence="3" id="KW-0808">Transferase</keyword>
<evidence type="ECO:0000256" key="5">
    <source>
        <dbReference type="ARBA" id="ARBA00022737"/>
    </source>
</evidence>
<evidence type="ECO:0000256" key="8">
    <source>
        <dbReference type="ARBA" id="ARBA00022833"/>
    </source>
</evidence>
<evidence type="ECO:0000313" key="13">
    <source>
        <dbReference type="EMBL" id="KAK3688521.1"/>
    </source>
</evidence>
<evidence type="ECO:0000256" key="9">
    <source>
        <dbReference type="PROSITE-ProRule" id="PRU00175"/>
    </source>
</evidence>
<feature type="compositionally biased region" description="Low complexity" evidence="10">
    <location>
        <begin position="68"/>
        <end position="91"/>
    </location>
</feature>
<keyword evidence="7" id="KW-0833">Ubl conjugation pathway</keyword>
<keyword evidence="14" id="KW-1185">Reference proteome</keyword>
<dbReference type="AlphaFoldDB" id="A0AAE0X9G1"/>
<feature type="region of interest" description="Disordered" evidence="10">
    <location>
        <begin position="1019"/>
        <end position="1045"/>
    </location>
</feature>
<dbReference type="PROSITE" id="PS51873">
    <property type="entry name" value="TRIAD"/>
    <property type="match status" value="1"/>
</dbReference>
<comment type="caution">
    <text evidence="13">The sequence shown here is derived from an EMBL/GenBank/DDBJ whole genome shotgun (WGS) entry which is preliminary data.</text>
</comment>
<feature type="compositionally biased region" description="Basic and acidic residues" evidence="10">
    <location>
        <begin position="1027"/>
        <end position="1045"/>
    </location>
</feature>
<dbReference type="GO" id="GO:0016567">
    <property type="term" value="P:protein ubiquitination"/>
    <property type="evidence" value="ECO:0007669"/>
    <property type="project" value="InterPro"/>
</dbReference>
<dbReference type="PANTHER" id="PTHR11685">
    <property type="entry name" value="RBR FAMILY RING FINGER AND IBR DOMAIN-CONTAINING"/>
    <property type="match status" value="1"/>
</dbReference>
<feature type="region of interest" description="Disordered" evidence="10">
    <location>
        <begin position="1"/>
        <end position="467"/>
    </location>
</feature>
<dbReference type="InterPro" id="IPR013083">
    <property type="entry name" value="Znf_RING/FYVE/PHD"/>
</dbReference>
<dbReference type="InterPro" id="IPR017907">
    <property type="entry name" value="Znf_RING_CS"/>
</dbReference>
<dbReference type="Pfam" id="PF01485">
    <property type="entry name" value="IBR"/>
    <property type="match status" value="2"/>
</dbReference>
<evidence type="ECO:0000256" key="10">
    <source>
        <dbReference type="SAM" id="MobiDB-lite"/>
    </source>
</evidence>
<evidence type="ECO:0000256" key="7">
    <source>
        <dbReference type="ARBA" id="ARBA00022786"/>
    </source>
</evidence>
<dbReference type="InterPro" id="IPR031127">
    <property type="entry name" value="E3_UB_ligase_RBR"/>
</dbReference>
<dbReference type="Gene3D" id="3.30.40.10">
    <property type="entry name" value="Zinc/RING finger domain, C3HC4 (zinc finger)"/>
    <property type="match status" value="1"/>
</dbReference>
<feature type="region of interest" description="Disordered" evidence="10">
    <location>
        <begin position="701"/>
        <end position="749"/>
    </location>
</feature>
<dbReference type="InterPro" id="IPR001841">
    <property type="entry name" value="Znf_RING"/>
</dbReference>
<dbReference type="CDD" id="cd20335">
    <property type="entry name" value="BRcat_RBR"/>
    <property type="match status" value="1"/>
</dbReference>